<feature type="region of interest" description="Disordered" evidence="1">
    <location>
        <begin position="9"/>
        <end position="49"/>
    </location>
</feature>
<evidence type="ECO:0000313" key="3">
    <source>
        <dbReference type="Proteomes" id="UP001168821"/>
    </source>
</evidence>
<evidence type="ECO:0000313" key="2">
    <source>
        <dbReference type="EMBL" id="KAJ3646264.1"/>
    </source>
</evidence>
<gene>
    <name evidence="2" type="ORF">Zmor_023858</name>
</gene>
<protein>
    <submittedName>
        <fullName evidence="2">Uncharacterized protein</fullName>
    </submittedName>
</protein>
<comment type="caution">
    <text evidence="2">The sequence shown here is derived from an EMBL/GenBank/DDBJ whole genome shotgun (WGS) entry which is preliminary data.</text>
</comment>
<reference evidence="2" key="1">
    <citation type="journal article" date="2023" name="G3 (Bethesda)">
        <title>Whole genome assemblies of Zophobas morio and Tenebrio molitor.</title>
        <authorList>
            <person name="Kaur S."/>
            <person name="Stinson S.A."/>
            <person name="diCenzo G.C."/>
        </authorList>
    </citation>
    <scope>NUCLEOTIDE SEQUENCE</scope>
    <source>
        <strain evidence="2">QUZm001</strain>
    </source>
</reference>
<dbReference type="Proteomes" id="UP001168821">
    <property type="component" value="Unassembled WGS sequence"/>
</dbReference>
<name>A0AA38HZC6_9CUCU</name>
<evidence type="ECO:0000256" key="1">
    <source>
        <dbReference type="SAM" id="MobiDB-lite"/>
    </source>
</evidence>
<dbReference type="EMBL" id="JALNTZ010000007">
    <property type="protein sequence ID" value="KAJ3646264.1"/>
    <property type="molecule type" value="Genomic_DNA"/>
</dbReference>
<keyword evidence="3" id="KW-1185">Reference proteome</keyword>
<sequence>MFLQKGIYIDDDNSSSDISPLDLTGGTPDDDNRKQKKIRPSNSCENLTPTSQLLAPAKNLIDNTDRYPVSIDKVVEFMNKAAGDNDILKLTRSYTIDIYFIRGRLHKRKSNLNPGKSVI</sequence>
<proteinExistence type="predicted"/>
<accession>A0AA38HZC6</accession>
<feature type="compositionally biased region" description="Polar residues" evidence="1">
    <location>
        <begin position="40"/>
        <end position="49"/>
    </location>
</feature>
<dbReference type="AlphaFoldDB" id="A0AA38HZC6"/>
<organism evidence="2 3">
    <name type="scientific">Zophobas morio</name>
    <dbReference type="NCBI Taxonomy" id="2755281"/>
    <lineage>
        <taxon>Eukaryota</taxon>
        <taxon>Metazoa</taxon>
        <taxon>Ecdysozoa</taxon>
        <taxon>Arthropoda</taxon>
        <taxon>Hexapoda</taxon>
        <taxon>Insecta</taxon>
        <taxon>Pterygota</taxon>
        <taxon>Neoptera</taxon>
        <taxon>Endopterygota</taxon>
        <taxon>Coleoptera</taxon>
        <taxon>Polyphaga</taxon>
        <taxon>Cucujiformia</taxon>
        <taxon>Tenebrionidae</taxon>
        <taxon>Zophobas</taxon>
    </lineage>
</organism>